<dbReference type="AlphaFoldDB" id="A0A6J4PB15"/>
<sequence length="131" mass="14200">MTEQQNAQRTRRIADAVTRGDMKTYGQALGDDVVLHVPGASPLAGDYEGKEGVFGFLGTAAGTTDNTFRFEVFDILASDTRSAALGRATAERDGRRLDTGMVEVRRFGADGLVSEVRVYLEETAALDEFFS</sequence>
<protein>
    <recommendedName>
        <fullName evidence="1">SnoaL-like domain-containing protein</fullName>
    </recommendedName>
</protein>
<dbReference type="Gene3D" id="3.10.450.50">
    <property type="match status" value="1"/>
</dbReference>
<dbReference type="Pfam" id="PF12680">
    <property type="entry name" value="SnoaL_2"/>
    <property type="match status" value="1"/>
</dbReference>
<dbReference type="SUPFAM" id="SSF54427">
    <property type="entry name" value="NTF2-like"/>
    <property type="match status" value="1"/>
</dbReference>
<accession>A0A6J4PB15</accession>
<dbReference type="EMBL" id="CADCUW010000238">
    <property type="protein sequence ID" value="CAA9410988.1"/>
    <property type="molecule type" value="Genomic_DNA"/>
</dbReference>
<reference evidence="2" key="1">
    <citation type="submission" date="2020-02" db="EMBL/GenBank/DDBJ databases">
        <authorList>
            <person name="Meier V. D."/>
        </authorList>
    </citation>
    <scope>NUCLEOTIDE SEQUENCE</scope>
    <source>
        <strain evidence="2">AVDCRST_MAG01</strain>
    </source>
</reference>
<dbReference type="InterPro" id="IPR032710">
    <property type="entry name" value="NTF2-like_dom_sf"/>
</dbReference>
<gene>
    <name evidence="2" type="ORF">AVDCRST_MAG01-01-1611</name>
</gene>
<dbReference type="InterPro" id="IPR037401">
    <property type="entry name" value="SnoaL-like"/>
</dbReference>
<evidence type="ECO:0000259" key="1">
    <source>
        <dbReference type="Pfam" id="PF12680"/>
    </source>
</evidence>
<evidence type="ECO:0000313" key="2">
    <source>
        <dbReference type="EMBL" id="CAA9410988.1"/>
    </source>
</evidence>
<name>A0A6J4PB15_9ACTN</name>
<organism evidence="2">
    <name type="scientific">uncultured Rubrobacteraceae bacterium</name>
    <dbReference type="NCBI Taxonomy" id="349277"/>
    <lineage>
        <taxon>Bacteria</taxon>
        <taxon>Bacillati</taxon>
        <taxon>Actinomycetota</taxon>
        <taxon>Rubrobacteria</taxon>
        <taxon>Rubrobacterales</taxon>
        <taxon>Rubrobacteraceae</taxon>
        <taxon>environmental samples</taxon>
    </lineage>
</organism>
<proteinExistence type="predicted"/>
<feature type="domain" description="SnoaL-like" evidence="1">
    <location>
        <begin position="11"/>
        <end position="115"/>
    </location>
</feature>